<reference evidence="3" key="1">
    <citation type="submission" date="2025-08" db="UniProtKB">
        <authorList>
            <consortium name="RefSeq"/>
        </authorList>
    </citation>
    <scope>IDENTIFICATION</scope>
</reference>
<proteinExistence type="predicted"/>
<dbReference type="InterPro" id="IPR038538">
    <property type="entry name" value="MTERF_sf"/>
</dbReference>
<dbReference type="RefSeq" id="XP_003745667.1">
    <property type="nucleotide sequence ID" value="XM_003745619.2"/>
</dbReference>
<feature type="compositionally biased region" description="Basic residues" evidence="1">
    <location>
        <begin position="245"/>
        <end position="255"/>
    </location>
</feature>
<feature type="region of interest" description="Disordered" evidence="1">
    <location>
        <begin position="237"/>
        <end position="292"/>
    </location>
</feature>
<feature type="compositionally biased region" description="Basic and acidic residues" evidence="1">
    <location>
        <begin position="283"/>
        <end position="292"/>
    </location>
</feature>
<keyword evidence="2" id="KW-1185">Reference proteome</keyword>
<dbReference type="GeneID" id="100906854"/>
<organism evidence="2 3">
    <name type="scientific">Galendromus occidentalis</name>
    <name type="common">western predatory mite</name>
    <dbReference type="NCBI Taxonomy" id="34638"/>
    <lineage>
        <taxon>Eukaryota</taxon>
        <taxon>Metazoa</taxon>
        <taxon>Ecdysozoa</taxon>
        <taxon>Arthropoda</taxon>
        <taxon>Chelicerata</taxon>
        <taxon>Arachnida</taxon>
        <taxon>Acari</taxon>
        <taxon>Parasitiformes</taxon>
        <taxon>Mesostigmata</taxon>
        <taxon>Gamasina</taxon>
        <taxon>Phytoseioidea</taxon>
        <taxon>Phytoseiidae</taxon>
        <taxon>Typhlodrominae</taxon>
        <taxon>Galendromus</taxon>
    </lineage>
</organism>
<dbReference type="Gene3D" id="1.25.70.10">
    <property type="entry name" value="Transcription termination factor 3, mitochondrial"/>
    <property type="match status" value="1"/>
</dbReference>
<gene>
    <name evidence="3" type="primary">LOC100906854</name>
</gene>
<name>A0AAJ6QTW5_9ACAR</name>
<evidence type="ECO:0000313" key="3">
    <source>
        <dbReference type="RefSeq" id="XP_003745667.1"/>
    </source>
</evidence>
<sequence length="292" mass="34111">MVDVLPQFIPGKRTIKPSQKTIAFEQIQLDSFPTAQASFLARQRILQLLECYGFEGNRMLKLEPRIAEIQDLNKALQFWTTTLQPETIDAHPGILFWRPSVHTEAFNNLTKIFANTDISRMLNKSPHIMMDDWEEVEEKIDFALYTIGARHKDIVYSSYLSYKIEHIRTRYNFLFRSGLYIRPHKKDRKRHYSIPLTVMIESPHAEILKMTGLLAEEYATMAELTKKEMEKEERDIAHAATLSKRQLRPKGRRKAYATEIPEYDESGDDEDDTVDDDDDDADDKDHEGRKQD</sequence>
<dbReference type="KEGG" id="goe:100906854"/>
<evidence type="ECO:0000256" key="1">
    <source>
        <dbReference type="SAM" id="MobiDB-lite"/>
    </source>
</evidence>
<dbReference type="Proteomes" id="UP000694867">
    <property type="component" value="Unplaced"/>
</dbReference>
<protein>
    <submittedName>
        <fullName evidence="3">Transcription termination factor 4, mitochondrial</fullName>
    </submittedName>
</protein>
<accession>A0AAJ6QTW5</accession>
<dbReference type="AlphaFoldDB" id="A0AAJ6QTW5"/>
<feature type="compositionally biased region" description="Acidic residues" evidence="1">
    <location>
        <begin position="261"/>
        <end position="282"/>
    </location>
</feature>
<evidence type="ECO:0000313" key="2">
    <source>
        <dbReference type="Proteomes" id="UP000694867"/>
    </source>
</evidence>